<evidence type="ECO:0000259" key="4">
    <source>
        <dbReference type="PROSITE" id="PS51462"/>
    </source>
</evidence>
<dbReference type="AlphaFoldDB" id="A0A1H9YXZ9"/>
<dbReference type="InterPro" id="IPR000086">
    <property type="entry name" value="NUDIX_hydrolase_dom"/>
</dbReference>
<proteinExistence type="inferred from homology"/>
<dbReference type="InterPro" id="IPR020084">
    <property type="entry name" value="NUDIX_hydrolase_CS"/>
</dbReference>
<gene>
    <name evidence="5" type="ORF">SAMN05421676_101331</name>
</gene>
<dbReference type="Pfam" id="PF00293">
    <property type="entry name" value="NUDIX"/>
    <property type="match status" value="1"/>
</dbReference>
<dbReference type="PRINTS" id="PR00502">
    <property type="entry name" value="NUDIXFAMILY"/>
</dbReference>
<dbReference type="EMBL" id="FOHJ01000001">
    <property type="protein sequence ID" value="SES73976.1"/>
    <property type="molecule type" value="Genomic_DNA"/>
</dbReference>
<comment type="similarity">
    <text evidence="3">Belongs to the Nudix hydrolase family.</text>
</comment>
<keyword evidence="6" id="KW-1185">Reference proteome</keyword>
<evidence type="ECO:0000256" key="3">
    <source>
        <dbReference type="RuleBase" id="RU003476"/>
    </source>
</evidence>
<dbReference type="PANTHER" id="PTHR43046:SF2">
    <property type="entry name" value="8-OXO-DGTP DIPHOSPHATASE-RELATED"/>
    <property type="match status" value="1"/>
</dbReference>
<keyword evidence="2 3" id="KW-0378">Hydrolase</keyword>
<keyword evidence="5" id="KW-0808">Transferase</keyword>
<organism evidence="5 6">
    <name type="scientific">Salinibacillus kushneri</name>
    <dbReference type="NCBI Taxonomy" id="237682"/>
    <lineage>
        <taxon>Bacteria</taxon>
        <taxon>Bacillati</taxon>
        <taxon>Bacillota</taxon>
        <taxon>Bacilli</taxon>
        <taxon>Bacillales</taxon>
        <taxon>Bacillaceae</taxon>
        <taxon>Salinibacillus</taxon>
    </lineage>
</organism>
<dbReference type="GO" id="GO:0016787">
    <property type="term" value="F:hydrolase activity"/>
    <property type="evidence" value="ECO:0007669"/>
    <property type="project" value="UniProtKB-KW"/>
</dbReference>
<feature type="domain" description="Nudix hydrolase" evidence="4">
    <location>
        <begin position="3"/>
        <end position="126"/>
    </location>
</feature>
<dbReference type="Proteomes" id="UP000199095">
    <property type="component" value="Unassembled WGS sequence"/>
</dbReference>
<dbReference type="PROSITE" id="PS00893">
    <property type="entry name" value="NUDIX_BOX"/>
    <property type="match status" value="1"/>
</dbReference>
<dbReference type="Gene3D" id="3.90.79.10">
    <property type="entry name" value="Nucleoside Triphosphate Pyrophosphohydrolase"/>
    <property type="match status" value="1"/>
</dbReference>
<comment type="cofactor">
    <cofactor evidence="1">
        <name>Mg(2+)</name>
        <dbReference type="ChEBI" id="CHEBI:18420"/>
    </cofactor>
</comment>
<evidence type="ECO:0000256" key="1">
    <source>
        <dbReference type="ARBA" id="ARBA00001946"/>
    </source>
</evidence>
<evidence type="ECO:0000313" key="6">
    <source>
        <dbReference type="Proteomes" id="UP000199095"/>
    </source>
</evidence>
<protein>
    <submittedName>
        <fullName evidence="5">Aminoglycoside 6'-N-acetyltransferase</fullName>
    </submittedName>
</protein>
<dbReference type="PANTHER" id="PTHR43046">
    <property type="entry name" value="GDP-MANNOSE MANNOSYL HYDROLASE"/>
    <property type="match status" value="1"/>
</dbReference>
<sequence>MGKWYGAAGVCVKNERVLMVLQGTIDEPKRWSVPSGGIETGETFETCCVREVKEETGYGAEIVRPLFKKESQYGEVHYFNVRIVGGKPTIQDPDEIIYDVDWKSTEDIQYLSLSYEEDRIFIKDFIKKNQ</sequence>
<dbReference type="GO" id="GO:0016740">
    <property type="term" value="F:transferase activity"/>
    <property type="evidence" value="ECO:0007669"/>
    <property type="project" value="UniProtKB-KW"/>
</dbReference>
<dbReference type="CDD" id="cd02883">
    <property type="entry name" value="NUDIX_Hydrolase"/>
    <property type="match status" value="1"/>
</dbReference>
<dbReference type="InterPro" id="IPR020476">
    <property type="entry name" value="Nudix_hydrolase"/>
</dbReference>
<evidence type="ECO:0000256" key="2">
    <source>
        <dbReference type="ARBA" id="ARBA00022801"/>
    </source>
</evidence>
<evidence type="ECO:0000313" key="5">
    <source>
        <dbReference type="EMBL" id="SES73976.1"/>
    </source>
</evidence>
<dbReference type="RefSeq" id="WP_093131298.1">
    <property type="nucleotide sequence ID" value="NZ_FOHJ01000001.1"/>
</dbReference>
<dbReference type="OrthoDB" id="9804563at2"/>
<reference evidence="6" key="1">
    <citation type="submission" date="2016-10" db="EMBL/GenBank/DDBJ databases">
        <authorList>
            <person name="Varghese N."/>
            <person name="Submissions S."/>
        </authorList>
    </citation>
    <scope>NUCLEOTIDE SEQUENCE [LARGE SCALE GENOMIC DNA]</scope>
    <source>
        <strain evidence="6">CGMCC 1.3566</strain>
    </source>
</reference>
<dbReference type="STRING" id="237682.SAMN05421676_101331"/>
<dbReference type="InterPro" id="IPR015797">
    <property type="entry name" value="NUDIX_hydrolase-like_dom_sf"/>
</dbReference>
<dbReference type="PROSITE" id="PS51462">
    <property type="entry name" value="NUDIX"/>
    <property type="match status" value="1"/>
</dbReference>
<name>A0A1H9YXZ9_9BACI</name>
<dbReference type="SUPFAM" id="SSF55811">
    <property type="entry name" value="Nudix"/>
    <property type="match status" value="1"/>
</dbReference>
<accession>A0A1H9YXZ9</accession>